<comment type="caution">
    <text evidence="2">The sequence shown here is derived from an EMBL/GenBank/DDBJ whole genome shotgun (WGS) entry which is preliminary data.</text>
</comment>
<evidence type="ECO:0000313" key="2">
    <source>
        <dbReference type="EMBL" id="MEZ8182900.1"/>
    </source>
</evidence>
<feature type="region of interest" description="Disordered" evidence="1">
    <location>
        <begin position="132"/>
        <end position="196"/>
    </location>
</feature>
<protein>
    <submittedName>
        <fullName evidence="2">Uncharacterized protein</fullName>
    </submittedName>
</protein>
<accession>A0ABV4LYQ4</accession>
<name>A0ABV4LYQ4_VIBSP</name>
<feature type="compositionally biased region" description="Acidic residues" evidence="1">
    <location>
        <begin position="132"/>
        <end position="159"/>
    </location>
</feature>
<dbReference type="EMBL" id="JBGOOW010000031">
    <property type="protein sequence ID" value="MEZ8182900.1"/>
    <property type="molecule type" value="Genomic_DNA"/>
</dbReference>
<evidence type="ECO:0000256" key="1">
    <source>
        <dbReference type="SAM" id="MobiDB-lite"/>
    </source>
</evidence>
<proteinExistence type="predicted"/>
<evidence type="ECO:0000313" key="3">
    <source>
        <dbReference type="Proteomes" id="UP001569200"/>
    </source>
</evidence>
<gene>
    <name evidence="2" type="ORF">ACED33_19605</name>
</gene>
<organism evidence="2 3">
    <name type="scientific">Vibrio splendidus</name>
    <dbReference type="NCBI Taxonomy" id="29497"/>
    <lineage>
        <taxon>Bacteria</taxon>
        <taxon>Pseudomonadati</taxon>
        <taxon>Pseudomonadota</taxon>
        <taxon>Gammaproteobacteria</taxon>
        <taxon>Vibrionales</taxon>
        <taxon>Vibrionaceae</taxon>
        <taxon>Vibrio</taxon>
    </lineage>
</organism>
<keyword evidence="3" id="KW-1185">Reference proteome</keyword>
<reference evidence="2 3" key="1">
    <citation type="submission" date="2024-06" db="EMBL/GenBank/DDBJ databases">
        <authorList>
            <person name="Steensen K."/>
            <person name="Seneca J."/>
            <person name="Bartlau N."/>
            <person name="Yu A.X."/>
            <person name="Polz M.F."/>
        </authorList>
    </citation>
    <scope>NUCLEOTIDE SEQUENCE [LARGE SCALE GENOMIC DNA]</scope>
    <source>
        <strain evidence="2 3">1F145</strain>
    </source>
</reference>
<dbReference type="Proteomes" id="UP001569200">
    <property type="component" value="Unassembled WGS sequence"/>
</dbReference>
<dbReference type="RefSeq" id="WP_371691229.1">
    <property type="nucleotide sequence ID" value="NZ_JBGONW010000016.1"/>
</dbReference>
<feature type="compositionally biased region" description="Basic and acidic residues" evidence="1">
    <location>
        <begin position="174"/>
        <end position="196"/>
    </location>
</feature>
<sequence>MIGIDRYNVEYSRLNESIVKVSELQNIIDQLPKDSDPDIVMGDVWLPERLVDTNLDGDMLFLEFDNAPEDNQGDEEGRGFVEHEIAMIREKLELLLDEPSDTKIKADALLAIFLMGHELSSSEVIEVLESTELESTESEMTELEATESEMTEFEPFESEIAEHKITESDSVELEISKLETTKPDTNKLETKELHDD</sequence>